<gene>
    <name evidence="2" type="ORF">JY651_18385</name>
</gene>
<dbReference type="Pfam" id="PF09533">
    <property type="entry name" value="DUF2380"/>
    <property type="match status" value="1"/>
</dbReference>
<dbReference type="InterPro" id="IPR011755">
    <property type="entry name" value="CHP02269_MYXXA"/>
</dbReference>
<keyword evidence="1" id="KW-0732">Signal</keyword>
<feature type="signal peptide" evidence="1">
    <location>
        <begin position="1"/>
        <end position="16"/>
    </location>
</feature>
<keyword evidence="2" id="KW-0449">Lipoprotein</keyword>
<organism evidence="2 3">
    <name type="scientific">Pyxidicoccus parkwayensis</name>
    <dbReference type="NCBI Taxonomy" id="2813578"/>
    <lineage>
        <taxon>Bacteria</taxon>
        <taxon>Pseudomonadati</taxon>
        <taxon>Myxococcota</taxon>
        <taxon>Myxococcia</taxon>
        <taxon>Myxococcales</taxon>
        <taxon>Cystobacterineae</taxon>
        <taxon>Myxococcaceae</taxon>
        <taxon>Pyxidicoccus</taxon>
    </lineage>
</organism>
<evidence type="ECO:0000313" key="3">
    <source>
        <dbReference type="Proteomes" id="UP000662747"/>
    </source>
</evidence>
<dbReference type="NCBIfam" id="TIGR02269">
    <property type="entry name" value="TIGR02269 family lipoprotein"/>
    <property type="match status" value="1"/>
</dbReference>
<dbReference type="Proteomes" id="UP000662747">
    <property type="component" value="Chromosome"/>
</dbReference>
<feature type="chain" id="PRO_5046641180" evidence="1">
    <location>
        <begin position="17"/>
        <end position="229"/>
    </location>
</feature>
<sequence length="229" mass="26310">MRLCLLLLVAALQACATTAAHSTATYDSATVWDAAGVNDDECESSDDDRCLVSACTPVGCGLYRCEDLAPGRIVRARGVSAVRPPADGQRNWGNAQALPGDALPVMTLQWYRDEELPSQKEFERRLDEWRKRPHERHHVFPQALADYFRDKGINVHDWVMVIDAGVHARLHREADRGPWNTEWKEWRKRTRWKARKHEHFESASYLIQKYNLWGLPVTYWQTLPPLPPP</sequence>
<evidence type="ECO:0000313" key="2">
    <source>
        <dbReference type="EMBL" id="QSQ26768.1"/>
    </source>
</evidence>
<accession>A0ABX7P8D6</accession>
<protein>
    <submittedName>
        <fullName evidence="2">TIGR02269 family lipoprotein</fullName>
    </submittedName>
</protein>
<dbReference type="EMBL" id="CP071090">
    <property type="protein sequence ID" value="QSQ26768.1"/>
    <property type="molecule type" value="Genomic_DNA"/>
</dbReference>
<proteinExistence type="predicted"/>
<name>A0ABX7P8D6_9BACT</name>
<dbReference type="RefSeq" id="WP_206728310.1">
    <property type="nucleotide sequence ID" value="NZ_CP071090.1"/>
</dbReference>
<dbReference type="PROSITE" id="PS51257">
    <property type="entry name" value="PROKAR_LIPOPROTEIN"/>
    <property type="match status" value="1"/>
</dbReference>
<evidence type="ECO:0000256" key="1">
    <source>
        <dbReference type="SAM" id="SignalP"/>
    </source>
</evidence>
<reference evidence="2 3" key="1">
    <citation type="submission" date="2021-02" db="EMBL/GenBank/DDBJ databases">
        <title>De Novo genome assembly of isolated myxobacteria.</title>
        <authorList>
            <person name="Stevens D.C."/>
        </authorList>
    </citation>
    <scope>NUCLEOTIDE SEQUENCE [LARGE SCALE GENOMIC DNA]</scope>
    <source>
        <strain evidence="3">SCPEA02</strain>
    </source>
</reference>
<keyword evidence="3" id="KW-1185">Reference proteome</keyword>